<dbReference type="RefSeq" id="WP_119116955.1">
    <property type="nucleotide sequence ID" value="NZ_QWVS01000015.1"/>
</dbReference>
<accession>A0A398B9A6</accession>
<evidence type="ECO:0000256" key="3">
    <source>
        <dbReference type="ARBA" id="ARBA00022729"/>
    </source>
</evidence>
<evidence type="ECO:0000256" key="2">
    <source>
        <dbReference type="ARBA" id="ARBA00022448"/>
    </source>
</evidence>
<evidence type="ECO:0000313" key="5">
    <source>
        <dbReference type="Proteomes" id="UP000266016"/>
    </source>
</evidence>
<dbReference type="InterPro" id="IPR038404">
    <property type="entry name" value="TRAP_DctP_sf"/>
</dbReference>
<organism evidence="4 5">
    <name type="scientific">Peribacillus asahii</name>
    <dbReference type="NCBI Taxonomy" id="228899"/>
    <lineage>
        <taxon>Bacteria</taxon>
        <taxon>Bacillati</taxon>
        <taxon>Bacillota</taxon>
        <taxon>Bacilli</taxon>
        <taxon>Bacillales</taxon>
        <taxon>Bacillaceae</taxon>
        <taxon>Peribacillus</taxon>
    </lineage>
</organism>
<proteinExistence type="inferred from homology"/>
<dbReference type="PANTHER" id="PTHR33376">
    <property type="match status" value="1"/>
</dbReference>
<keyword evidence="3" id="KW-0732">Signal</keyword>
<dbReference type="NCBIfam" id="TIGR00787">
    <property type="entry name" value="dctP"/>
    <property type="match status" value="1"/>
</dbReference>
<name>A0A398B9A6_9BACI</name>
<keyword evidence="5" id="KW-1185">Reference proteome</keyword>
<comment type="caution">
    <text evidence="4">The sequence shown here is derived from an EMBL/GenBank/DDBJ whole genome shotgun (WGS) entry which is preliminary data.</text>
</comment>
<dbReference type="GO" id="GO:0055085">
    <property type="term" value="P:transmembrane transport"/>
    <property type="evidence" value="ECO:0007669"/>
    <property type="project" value="InterPro"/>
</dbReference>
<dbReference type="AlphaFoldDB" id="A0A398B9A6"/>
<dbReference type="InterPro" id="IPR018389">
    <property type="entry name" value="DctP_fam"/>
</dbReference>
<protein>
    <submittedName>
        <fullName evidence="4">DctP family TRAP transporter solute-binding subunit</fullName>
    </submittedName>
</protein>
<dbReference type="EMBL" id="QWVS01000015">
    <property type="protein sequence ID" value="RID86565.1"/>
    <property type="molecule type" value="Genomic_DNA"/>
</dbReference>
<keyword evidence="2" id="KW-0813">Transport</keyword>
<dbReference type="PIRSF" id="PIRSF006470">
    <property type="entry name" value="DctB"/>
    <property type="match status" value="1"/>
</dbReference>
<gene>
    <name evidence="4" type="ORF">D1953_09560</name>
</gene>
<dbReference type="Gene3D" id="3.40.190.170">
    <property type="entry name" value="Bacterial extracellular solute-binding protein, family 7"/>
    <property type="match status" value="1"/>
</dbReference>
<dbReference type="PANTHER" id="PTHR33376:SF7">
    <property type="entry name" value="C4-DICARBOXYLATE-BINDING PROTEIN DCTB"/>
    <property type="match status" value="1"/>
</dbReference>
<comment type="similarity">
    <text evidence="1">Belongs to the bacterial solute-binding protein 7 family.</text>
</comment>
<evidence type="ECO:0000256" key="1">
    <source>
        <dbReference type="ARBA" id="ARBA00009023"/>
    </source>
</evidence>
<dbReference type="Pfam" id="PF03480">
    <property type="entry name" value="DctP"/>
    <property type="match status" value="1"/>
</dbReference>
<sequence length="351" mass="40875">MRAFWGYFALISFGLILAIFIAFQSLFSKEDVGKDYEQVGMKDQIIIKFSHVVAENTPKGLAAVHFAKLVDDYTNHRVKVEVFPNQSLYGDQEEIKALLENKVQMIAPSTSTLTDLSPKWLLLDLPYIFPNRDALKEALYGEVGEELLHDLERNHIKGMALWTNHFKQITSNTPIHTTTDFEGKTFRIMPSKVLKEQFEHFGASTLMLQFNETFTNLEQHKTDSQENTISNIYSKKLYRLQNYLTISNHGFLGYGVLMNQQFWDELPPDIQVQIQRAMQETTEWLWTKSDEMNRQSLLEIERSSSISMYKLSPAEKKQWMNEMTVIYPKFEPIIGAELMNKMKVIREKHIK</sequence>
<evidence type="ECO:0000313" key="4">
    <source>
        <dbReference type="EMBL" id="RID86565.1"/>
    </source>
</evidence>
<dbReference type="Proteomes" id="UP000266016">
    <property type="component" value="Unassembled WGS sequence"/>
</dbReference>
<dbReference type="InterPro" id="IPR004682">
    <property type="entry name" value="TRAP_DctP"/>
</dbReference>
<dbReference type="NCBIfam" id="NF037995">
    <property type="entry name" value="TRAP_S1"/>
    <property type="match status" value="1"/>
</dbReference>
<dbReference type="GO" id="GO:0030288">
    <property type="term" value="C:outer membrane-bounded periplasmic space"/>
    <property type="evidence" value="ECO:0007669"/>
    <property type="project" value="InterPro"/>
</dbReference>
<reference evidence="4 5" key="1">
    <citation type="submission" date="2018-08" db="EMBL/GenBank/DDBJ databases">
        <title>Bacillus jemisoniae sp. nov., Bacillus chryseoplanitiae sp. nov., Bacillus resnikiae sp. nov., and Bacillus frankliniae sp. nov., isolated from Viking spacecraft and associated surfaces.</title>
        <authorList>
            <person name="Seuylemezian A."/>
            <person name="Vaishampayan P."/>
        </authorList>
    </citation>
    <scope>NUCLEOTIDE SEQUENCE [LARGE SCALE GENOMIC DNA]</scope>
    <source>
        <strain evidence="4 5">MA001</strain>
    </source>
</reference>